<dbReference type="CDD" id="cd18740">
    <property type="entry name" value="PIN_VapC4-5_FitB-like"/>
    <property type="match status" value="1"/>
</dbReference>
<dbReference type="AlphaFoldDB" id="A0A8A4TY58"/>
<dbReference type="PANTHER" id="PTHR33653">
    <property type="entry name" value="RIBONUCLEASE VAPC2"/>
    <property type="match status" value="1"/>
</dbReference>
<comment type="cofactor">
    <cofactor evidence="1 8">
        <name>Mg(2+)</name>
        <dbReference type="ChEBI" id="CHEBI:18420"/>
    </cofactor>
</comment>
<dbReference type="SUPFAM" id="SSF88723">
    <property type="entry name" value="PIN domain-like"/>
    <property type="match status" value="1"/>
</dbReference>
<name>A0A8A4TY58_SULCO</name>
<evidence type="ECO:0000256" key="4">
    <source>
        <dbReference type="ARBA" id="ARBA00022723"/>
    </source>
</evidence>
<proteinExistence type="inferred from homology"/>
<keyword evidence="3 8" id="KW-0540">Nuclease</keyword>
<evidence type="ECO:0000313" key="10">
    <source>
        <dbReference type="EMBL" id="QTD54267.1"/>
    </source>
</evidence>
<evidence type="ECO:0000256" key="6">
    <source>
        <dbReference type="ARBA" id="ARBA00022842"/>
    </source>
</evidence>
<dbReference type="GO" id="GO:0090729">
    <property type="term" value="F:toxin activity"/>
    <property type="evidence" value="ECO:0007669"/>
    <property type="project" value="UniProtKB-KW"/>
</dbReference>
<organism evidence="10 11">
    <name type="scientific">Sulfidibacter corallicola</name>
    <dbReference type="NCBI Taxonomy" id="2818388"/>
    <lineage>
        <taxon>Bacteria</taxon>
        <taxon>Pseudomonadati</taxon>
        <taxon>Acidobacteriota</taxon>
        <taxon>Holophagae</taxon>
        <taxon>Acanthopleuribacterales</taxon>
        <taxon>Acanthopleuribacteraceae</taxon>
        <taxon>Sulfidibacter</taxon>
    </lineage>
</organism>
<evidence type="ECO:0000313" key="11">
    <source>
        <dbReference type="Proteomes" id="UP000663929"/>
    </source>
</evidence>
<evidence type="ECO:0000259" key="9">
    <source>
        <dbReference type="Pfam" id="PF01850"/>
    </source>
</evidence>
<dbReference type="Proteomes" id="UP000663929">
    <property type="component" value="Chromosome"/>
</dbReference>
<feature type="binding site" evidence="8">
    <location>
        <position position="3"/>
    </location>
    <ligand>
        <name>Mg(2+)</name>
        <dbReference type="ChEBI" id="CHEBI:18420"/>
    </ligand>
</feature>
<evidence type="ECO:0000256" key="7">
    <source>
        <dbReference type="ARBA" id="ARBA00038093"/>
    </source>
</evidence>
<feature type="domain" description="PIN" evidence="9">
    <location>
        <begin position="1"/>
        <end position="120"/>
    </location>
</feature>
<gene>
    <name evidence="8" type="primary">vapC</name>
    <name evidence="10" type="ORF">J3U87_17620</name>
</gene>
<evidence type="ECO:0000256" key="2">
    <source>
        <dbReference type="ARBA" id="ARBA00022649"/>
    </source>
</evidence>
<dbReference type="Gene3D" id="3.40.50.1010">
    <property type="entry name" value="5'-nuclease"/>
    <property type="match status" value="1"/>
</dbReference>
<keyword evidence="2 8" id="KW-1277">Toxin-antitoxin system</keyword>
<comment type="function">
    <text evidence="8">Toxic component of a toxin-antitoxin (TA) system. An RNase.</text>
</comment>
<dbReference type="InterPro" id="IPR029060">
    <property type="entry name" value="PIN-like_dom_sf"/>
</dbReference>
<evidence type="ECO:0000256" key="8">
    <source>
        <dbReference type="HAMAP-Rule" id="MF_00265"/>
    </source>
</evidence>
<keyword evidence="6 8" id="KW-0460">Magnesium</keyword>
<dbReference type="HAMAP" id="MF_00265">
    <property type="entry name" value="VapC_Nob1"/>
    <property type="match status" value="1"/>
</dbReference>
<dbReference type="InterPro" id="IPR002716">
    <property type="entry name" value="PIN_dom"/>
</dbReference>
<sequence length="128" mass="14296">MLDTNTVSYLMRGDIGVAKKVRNIPMDAVCISVITEAELLYGLAKRSSGGRLRELVKRLLDRIDVLPWDREVAIRFGDLRAHLERKGMTLGPLDMQIAAHALAEAAVLVTNDRAFLQVPELEIENWVA</sequence>
<dbReference type="PANTHER" id="PTHR33653:SF1">
    <property type="entry name" value="RIBONUCLEASE VAPC2"/>
    <property type="match status" value="1"/>
</dbReference>
<dbReference type="GO" id="GO:0004540">
    <property type="term" value="F:RNA nuclease activity"/>
    <property type="evidence" value="ECO:0007669"/>
    <property type="project" value="InterPro"/>
</dbReference>
<keyword evidence="4 8" id="KW-0479">Metal-binding</keyword>
<evidence type="ECO:0000256" key="5">
    <source>
        <dbReference type="ARBA" id="ARBA00022801"/>
    </source>
</evidence>
<accession>A0A8A4TY58</accession>
<keyword evidence="5 8" id="KW-0378">Hydrolase</keyword>
<dbReference type="Pfam" id="PF01850">
    <property type="entry name" value="PIN"/>
    <property type="match status" value="1"/>
</dbReference>
<comment type="similarity">
    <text evidence="7 8">Belongs to the PINc/VapC protein family.</text>
</comment>
<keyword evidence="8" id="KW-0800">Toxin</keyword>
<protein>
    <recommendedName>
        <fullName evidence="8">Ribonuclease VapC</fullName>
        <shortName evidence="8">RNase VapC</shortName>
        <ecNumber evidence="8">3.1.-.-</ecNumber>
    </recommendedName>
    <alternativeName>
        <fullName evidence="8">Toxin VapC</fullName>
    </alternativeName>
</protein>
<dbReference type="InterPro" id="IPR022907">
    <property type="entry name" value="VapC_family"/>
</dbReference>
<dbReference type="GO" id="GO:0000287">
    <property type="term" value="F:magnesium ion binding"/>
    <property type="evidence" value="ECO:0007669"/>
    <property type="project" value="UniProtKB-UniRule"/>
</dbReference>
<keyword evidence="11" id="KW-1185">Reference proteome</keyword>
<dbReference type="EC" id="3.1.-.-" evidence="8"/>
<evidence type="ECO:0000256" key="1">
    <source>
        <dbReference type="ARBA" id="ARBA00001946"/>
    </source>
</evidence>
<evidence type="ECO:0000256" key="3">
    <source>
        <dbReference type="ARBA" id="ARBA00022722"/>
    </source>
</evidence>
<dbReference type="GO" id="GO:0016787">
    <property type="term" value="F:hydrolase activity"/>
    <property type="evidence" value="ECO:0007669"/>
    <property type="project" value="UniProtKB-KW"/>
</dbReference>
<dbReference type="EMBL" id="CP071793">
    <property type="protein sequence ID" value="QTD54267.1"/>
    <property type="molecule type" value="Genomic_DNA"/>
</dbReference>
<feature type="binding site" evidence="8">
    <location>
        <position position="94"/>
    </location>
    <ligand>
        <name>Mg(2+)</name>
        <dbReference type="ChEBI" id="CHEBI:18420"/>
    </ligand>
</feature>
<dbReference type="InterPro" id="IPR050556">
    <property type="entry name" value="Type_II_TA_system_RNase"/>
</dbReference>
<reference evidence="10" key="1">
    <citation type="submission" date="2021-03" db="EMBL/GenBank/DDBJ databases">
        <title>Acanthopleuribacteraceae sp. M133.</title>
        <authorList>
            <person name="Wang G."/>
        </authorList>
    </citation>
    <scope>NUCLEOTIDE SEQUENCE</scope>
    <source>
        <strain evidence="10">M133</strain>
    </source>
</reference>
<dbReference type="KEGG" id="scor:J3U87_17620"/>